<evidence type="ECO:0008006" key="3">
    <source>
        <dbReference type="Google" id="ProtNLM"/>
    </source>
</evidence>
<organism evidence="1 2">
    <name type="scientific">Actinomadura monticuli</name>
    <dbReference type="NCBI Taxonomy" id="3097367"/>
    <lineage>
        <taxon>Bacteria</taxon>
        <taxon>Bacillati</taxon>
        <taxon>Actinomycetota</taxon>
        <taxon>Actinomycetes</taxon>
        <taxon>Streptosporangiales</taxon>
        <taxon>Thermomonosporaceae</taxon>
        <taxon>Actinomadura</taxon>
    </lineage>
</organism>
<gene>
    <name evidence="1" type="ORF">SM611_20775</name>
</gene>
<proteinExistence type="predicted"/>
<reference evidence="1 2" key="1">
    <citation type="submission" date="2023-11" db="EMBL/GenBank/DDBJ databases">
        <title>Actinomadura monticuli sp. nov., isolated from volcanic ash.</title>
        <authorList>
            <person name="Lee S.D."/>
            <person name="Yang H."/>
            <person name="Kim I.S."/>
        </authorList>
    </citation>
    <scope>NUCLEOTIDE SEQUENCE [LARGE SCALE GENOMIC DNA]</scope>
    <source>
        <strain evidence="1 2">DLS-62</strain>
    </source>
</reference>
<evidence type="ECO:0000313" key="1">
    <source>
        <dbReference type="EMBL" id="MFA1541367.1"/>
    </source>
</evidence>
<dbReference type="Proteomes" id="UP001569963">
    <property type="component" value="Unassembled WGS sequence"/>
</dbReference>
<dbReference type="RefSeq" id="WP_371951526.1">
    <property type="nucleotide sequence ID" value="NZ_JAXCEI010000009.1"/>
</dbReference>
<keyword evidence="2" id="KW-1185">Reference proteome</keyword>
<accession>A0ABV4QDW0</accession>
<name>A0ABV4QDW0_9ACTN</name>
<dbReference type="EMBL" id="JAXCEI010000009">
    <property type="protein sequence ID" value="MFA1541367.1"/>
    <property type="molecule type" value="Genomic_DNA"/>
</dbReference>
<protein>
    <recommendedName>
        <fullName evidence="3">WXG100 family type VII secretion target</fullName>
    </recommendedName>
</protein>
<sequence>MTLKIDARAVHAELQAISTAMSEVTRQMGPQTWQGGSAAGFTSDLQAHNRALNRLMLEVERTVVRFNQVPLTLDPPEIPRATPPAGKPGVASVSPSALERLETALTRAAADLPHRAKMIRGHLALAHPDIPSTTSCDNAAAWCRTQATRMRTRIMYALAETEVTATPLIQGPVIQVPDVERFGSKEMTDLARLQARAWQKHTTHPGNATPALMSEIARTLAENSKNTTYLATFFSNIPPGSAGKLPYRLHQLSNTSGLTPEDKKTVGNLGTALAALSRKKETEGITAEALGPAGADMPGQALLVKLSAPNIKWSSAILADLGRAALRWRQKHPSYEITHTYDEGDRGRTKVLNQPYGLWWKAWGISGPSGKYPDAKTLREYDPALAVLGRISGQKDLTAARNLASMKLDDAFLIEDPDRAPAVTWLTRGTGDTYASLIVAPDWPDGGTVAGSVIQLATTPEKSHENQAALNAAEVMKSVGWWNDKGREKAEKPLKSGAPLDLIPWFDILPRMDQAPPGTAHSEHYTLELGPGLTSGLLAMTRMYLPALGQANRTSSGTGLTTEDPVTRRTFAEIGGEDMQQFLRTFAADDRAWAQIAVDTEAYRQGLFAWGIKHHNLNDAIVKAGYLEGVLIAAFGKERITREELTKKQYEEAQKHLGLLRDVGGAALGASPVAATPGATDAYAIGTALALDKVKYADFDKKVQELRGTYATYSDQLYRDLAIGLHLAKGSRTGDPEMDKLLLTARSSGYRGPEIVRGIQYYDFAEPGAVERRTGFAVIGDVQLQVEHNAPEQ</sequence>
<comment type="caution">
    <text evidence="1">The sequence shown here is derived from an EMBL/GenBank/DDBJ whole genome shotgun (WGS) entry which is preliminary data.</text>
</comment>
<evidence type="ECO:0000313" key="2">
    <source>
        <dbReference type="Proteomes" id="UP001569963"/>
    </source>
</evidence>